<evidence type="ECO:0000256" key="4">
    <source>
        <dbReference type="ARBA" id="ARBA00022692"/>
    </source>
</evidence>
<keyword evidence="4 7" id="KW-0812">Transmembrane</keyword>
<evidence type="ECO:0000256" key="1">
    <source>
        <dbReference type="ARBA" id="ARBA00004651"/>
    </source>
</evidence>
<proteinExistence type="inferred from homology"/>
<comment type="subcellular location">
    <subcellularLocation>
        <location evidence="1 7">Cell membrane</location>
        <topology evidence="1 7">Multi-pass membrane protein</topology>
    </subcellularLocation>
</comment>
<gene>
    <name evidence="9" type="ORF">D3273_00350</name>
</gene>
<keyword evidence="3" id="KW-1003">Cell membrane</keyword>
<organism evidence="9 10">
    <name type="scientific">Lichenibacterium minor</name>
    <dbReference type="NCBI Taxonomy" id="2316528"/>
    <lineage>
        <taxon>Bacteria</taxon>
        <taxon>Pseudomonadati</taxon>
        <taxon>Pseudomonadota</taxon>
        <taxon>Alphaproteobacteria</taxon>
        <taxon>Hyphomicrobiales</taxon>
        <taxon>Lichenihabitantaceae</taxon>
        <taxon>Lichenibacterium</taxon>
    </lineage>
</organism>
<dbReference type="PANTHER" id="PTHR43386">
    <property type="entry name" value="OLIGOPEPTIDE TRANSPORT SYSTEM PERMEASE PROTEIN APPC"/>
    <property type="match status" value="1"/>
</dbReference>
<feature type="transmembrane region" description="Helical" evidence="7">
    <location>
        <begin position="71"/>
        <end position="98"/>
    </location>
</feature>
<evidence type="ECO:0000256" key="2">
    <source>
        <dbReference type="ARBA" id="ARBA00022448"/>
    </source>
</evidence>
<reference evidence="9 10" key="1">
    <citation type="submission" date="2018-12" db="EMBL/GenBank/DDBJ databases">
        <authorList>
            <person name="Grouzdev D.S."/>
            <person name="Krutkina M.S."/>
        </authorList>
    </citation>
    <scope>NUCLEOTIDE SEQUENCE [LARGE SCALE GENOMIC DNA]</scope>
    <source>
        <strain evidence="9 10">RmlP026</strain>
    </source>
</reference>
<keyword evidence="5 7" id="KW-1133">Transmembrane helix</keyword>
<dbReference type="Proteomes" id="UP000290759">
    <property type="component" value="Unassembled WGS sequence"/>
</dbReference>
<evidence type="ECO:0000256" key="6">
    <source>
        <dbReference type="ARBA" id="ARBA00023136"/>
    </source>
</evidence>
<sequence length="274" mass="27777">MNRRLAIGLAVTGALVAVALLSLAWTPEPPTRLHIPFKLRPPLAGGLPAGLGLLGTDNFGRDVLSMTMAGAWTSLLVALPSVALGGAAGTALGLAAAARGGWFDAAAMRACDVVFAVPPILSALLLGTLLGPGRGTAVAAIALFLVPVFARVARGGARRVWTADYVLAARAMGRGAFGIAWRNVLPNIAGLLVVQASIQLGLAVLTEAGLGYIGLGAPPPTPSWGRMLADAQTFLGPAPWLAIVPGAAVALAVLGFNMLGDGLRDRVDRRGPAP</sequence>
<dbReference type="SUPFAM" id="SSF161098">
    <property type="entry name" value="MetI-like"/>
    <property type="match status" value="1"/>
</dbReference>
<keyword evidence="2 7" id="KW-0813">Transport</keyword>
<feature type="domain" description="ABC transmembrane type-1" evidence="8">
    <location>
        <begin position="71"/>
        <end position="260"/>
    </location>
</feature>
<dbReference type="GO" id="GO:0055085">
    <property type="term" value="P:transmembrane transport"/>
    <property type="evidence" value="ECO:0007669"/>
    <property type="project" value="InterPro"/>
</dbReference>
<protein>
    <submittedName>
        <fullName evidence="9">ABC transporter permease</fullName>
    </submittedName>
</protein>
<feature type="transmembrane region" description="Helical" evidence="7">
    <location>
        <begin position="191"/>
        <end position="217"/>
    </location>
</feature>
<keyword evidence="10" id="KW-1185">Reference proteome</keyword>
<name>A0A4Q2UEJ7_9HYPH</name>
<dbReference type="AlphaFoldDB" id="A0A4Q2UEJ7"/>
<comment type="caution">
    <text evidence="9">The sequence shown here is derived from an EMBL/GenBank/DDBJ whole genome shotgun (WGS) entry which is preliminary data.</text>
</comment>
<comment type="similarity">
    <text evidence="7">Belongs to the binding-protein-dependent transport system permease family.</text>
</comment>
<dbReference type="CDD" id="cd06261">
    <property type="entry name" value="TM_PBP2"/>
    <property type="match status" value="1"/>
</dbReference>
<reference evidence="9 10" key="2">
    <citation type="submission" date="2019-02" db="EMBL/GenBank/DDBJ databases">
        <title>'Lichenibacterium ramalinii' gen. nov. sp. nov., 'Lichenibacterium minor' gen. nov. sp. nov.</title>
        <authorList>
            <person name="Pankratov T."/>
        </authorList>
    </citation>
    <scope>NUCLEOTIDE SEQUENCE [LARGE SCALE GENOMIC DNA]</scope>
    <source>
        <strain evidence="9 10">RmlP026</strain>
    </source>
</reference>
<evidence type="ECO:0000313" key="9">
    <source>
        <dbReference type="EMBL" id="RYC33741.1"/>
    </source>
</evidence>
<dbReference type="EMBL" id="QYBB01000001">
    <property type="protein sequence ID" value="RYC33741.1"/>
    <property type="molecule type" value="Genomic_DNA"/>
</dbReference>
<evidence type="ECO:0000259" key="8">
    <source>
        <dbReference type="PROSITE" id="PS50928"/>
    </source>
</evidence>
<dbReference type="PROSITE" id="PS50928">
    <property type="entry name" value="ABC_TM1"/>
    <property type="match status" value="1"/>
</dbReference>
<feature type="transmembrane region" description="Helical" evidence="7">
    <location>
        <begin position="136"/>
        <end position="153"/>
    </location>
</feature>
<evidence type="ECO:0000256" key="5">
    <source>
        <dbReference type="ARBA" id="ARBA00022989"/>
    </source>
</evidence>
<feature type="transmembrane region" description="Helical" evidence="7">
    <location>
        <begin position="237"/>
        <end position="260"/>
    </location>
</feature>
<dbReference type="PANTHER" id="PTHR43386:SF25">
    <property type="entry name" value="PEPTIDE ABC TRANSPORTER PERMEASE PROTEIN"/>
    <property type="match status" value="1"/>
</dbReference>
<evidence type="ECO:0000256" key="7">
    <source>
        <dbReference type="RuleBase" id="RU363032"/>
    </source>
</evidence>
<feature type="transmembrane region" description="Helical" evidence="7">
    <location>
        <begin position="110"/>
        <end position="130"/>
    </location>
</feature>
<keyword evidence="6 7" id="KW-0472">Membrane</keyword>
<accession>A0A4Q2UEJ7</accession>
<dbReference type="Gene3D" id="1.10.3720.10">
    <property type="entry name" value="MetI-like"/>
    <property type="match status" value="1"/>
</dbReference>
<dbReference type="InterPro" id="IPR000515">
    <property type="entry name" value="MetI-like"/>
</dbReference>
<dbReference type="RefSeq" id="WP_129222600.1">
    <property type="nucleotide sequence ID" value="NZ_QYBB01000001.1"/>
</dbReference>
<evidence type="ECO:0000256" key="3">
    <source>
        <dbReference type="ARBA" id="ARBA00022475"/>
    </source>
</evidence>
<evidence type="ECO:0000313" key="10">
    <source>
        <dbReference type="Proteomes" id="UP000290759"/>
    </source>
</evidence>
<dbReference type="InterPro" id="IPR050366">
    <property type="entry name" value="BP-dependent_transpt_permease"/>
</dbReference>
<dbReference type="OrthoDB" id="9812701at2"/>
<dbReference type="InterPro" id="IPR035906">
    <property type="entry name" value="MetI-like_sf"/>
</dbReference>
<dbReference type="Pfam" id="PF00528">
    <property type="entry name" value="BPD_transp_1"/>
    <property type="match status" value="1"/>
</dbReference>
<dbReference type="GO" id="GO:0005886">
    <property type="term" value="C:plasma membrane"/>
    <property type="evidence" value="ECO:0007669"/>
    <property type="project" value="UniProtKB-SubCell"/>
</dbReference>